<protein>
    <recommendedName>
        <fullName evidence="8">GATA-type domain-containing protein</fullName>
    </recommendedName>
</protein>
<sequence>MSALTPPQEAHSHCLVASPASSSYTLPSPTPPSPRYILPRAGCPSPSSISSSLSASPMPSTPPSPMLPASSSSKGKNQKCCSHCQTTMTPLWRRDPITRSPLCNACGLYLQQRHKPRPAALIAADAELHSELPDSGNWAPDAPTCTHCGAHKTSVWRRAKDGKRLCNACGVYVRLRGRPRPLTLKQSRVRPRARHP</sequence>
<feature type="compositionally biased region" description="Low complexity" evidence="7">
    <location>
        <begin position="35"/>
        <end position="58"/>
    </location>
</feature>
<proteinExistence type="predicted"/>
<reference evidence="9" key="1">
    <citation type="submission" date="2023-03" db="EMBL/GenBank/DDBJ databases">
        <title>Massive genome expansion in bonnet fungi (Mycena s.s.) driven by repeated elements and novel gene families across ecological guilds.</title>
        <authorList>
            <consortium name="Lawrence Berkeley National Laboratory"/>
            <person name="Harder C.B."/>
            <person name="Miyauchi S."/>
            <person name="Viragh M."/>
            <person name="Kuo A."/>
            <person name="Thoen E."/>
            <person name="Andreopoulos B."/>
            <person name="Lu D."/>
            <person name="Skrede I."/>
            <person name="Drula E."/>
            <person name="Henrissat B."/>
            <person name="Morin E."/>
            <person name="Kohler A."/>
            <person name="Barry K."/>
            <person name="LaButti K."/>
            <person name="Morin E."/>
            <person name="Salamov A."/>
            <person name="Lipzen A."/>
            <person name="Mereny Z."/>
            <person name="Hegedus B."/>
            <person name="Baldrian P."/>
            <person name="Stursova M."/>
            <person name="Weitz H."/>
            <person name="Taylor A."/>
            <person name="Grigoriev I.V."/>
            <person name="Nagy L.G."/>
            <person name="Martin F."/>
            <person name="Kauserud H."/>
        </authorList>
    </citation>
    <scope>NUCLEOTIDE SEQUENCE</scope>
    <source>
        <strain evidence="9">9284</strain>
    </source>
</reference>
<name>A0AAD7FK16_9AGAR</name>
<dbReference type="PANTHER" id="PTHR10071">
    <property type="entry name" value="TRANSCRIPTION FACTOR GATA FAMILY MEMBER"/>
    <property type="match status" value="1"/>
</dbReference>
<evidence type="ECO:0000256" key="4">
    <source>
        <dbReference type="ARBA" id="ARBA00022833"/>
    </source>
</evidence>
<dbReference type="SMART" id="SM00401">
    <property type="entry name" value="ZnF_GATA"/>
    <property type="match status" value="2"/>
</dbReference>
<dbReference type="Proteomes" id="UP001221142">
    <property type="component" value="Unassembled WGS sequence"/>
</dbReference>
<keyword evidence="10" id="KW-1185">Reference proteome</keyword>
<dbReference type="InterPro" id="IPR000679">
    <property type="entry name" value="Znf_GATA"/>
</dbReference>
<dbReference type="GO" id="GO:0000122">
    <property type="term" value="P:negative regulation of transcription by RNA polymerase II"/>
    <property type="evidence" value="ECO:0007669"/>
    <property type="project" value="TreeGrafter"/>
</dbReference>
<dbReference type="InterPro" id="IPR039355">
    <property type="entry name" value="Transcription_factor_GATA"/>
</dbReference>
<feature type="domain" description="GATA-type" evidence="8">
    <location>
        <begin position="81"/>
        <end position="121"/>
    </location>
</feature>
<comment type="subcellular location">
    <subcellularLocation>
        <location evidence="1">Nucleus</location>
    </subcellularLocation>
</comment>
<dbReference type="PROSITE" id="PS50114">
    <property type="entry name" value="GATA_ZN_FINGER_2"/>
    <property type="match status" value="2"/>
</dbReference>
<dbReference type="PANTHER" id="PTHR10071:SF281">
    <property type="entry name" value="BOX A-BINDING FACTOR-RELATED"/>
    <property type="match status" value="1"/>
</dbReference>
<keyword evidence="4" id="KW-0862">Zinc</keyword>
<comment type="caution">
    <text evidence="9">The sequence shown here is derived from an EMBL/GenBank/DDBJ whole genome shotgun (WGS) entry which is preliminary data.</text>
</comment>
<evidence type="ECO:0000313" key="10">
    <source>
        <dbReference type="Proteomes" id="UP001221142"/>
    </source>
</evidence>
<dbReference type="CDD" id="cd00202">
    <property type="entry name" value="ZnF_GATA"/>
    <property type="match status" value="2"/>
</dbReference>
<feature type="domain" description="GATA-type" evidence="8">
    <location>
        <begin position="139"/>
        <end position="192"/>
    </location>
</feature>
<dbReference type="GO" id="GO:0005634">
    <property type="term" value="C:nucleus"/>
    <property type="evidence" value="ECO:0007669"/>
    <property type="project" value="UniProtKB-SubCell"/>
</dbReference>
<evidence type="ECO:0000256" key="5">
    <source>
        <dbReference type="ARBA" id="ARBA00023242"/>
    </source>
</evidence>
<evidence type="ECO:0000259" key="8">
    <source>
        <dbReference type="PROSITE" id="PS50114"/>
    </source>
</evidence>
<dbReference type="GO" id="GO:0000981">
    <property type="term" value="F:DNA-binding transcription factor activity, RNA polymerase II-specific"/>
    <property type="evidence" value="ECO:0007669"/>
    <property type="project" value="TreeGrafter"/>
</dbReference>
<organism evidence="9 10">
    <name type="scientific">Roridomyces roridus</name>
    <dbReference type="NCBI Taxonomy" id="1738132"/>
    <lineage>
        <taxon>Eukaryota</taxon>
        <taxon>Fungi</taxon>
        <taxon>Dikarya</taxon>
        <taxon>Basidiomycota</taxon>
        <taxon>Agaricomycotina</taxon>
        <taxon>Agaricomycetes</taxon>
        <taxon>Agaricomycetidae</taxon>
        <taxon>Agaricales</taxon>
        <taxon>Marasmiineae</taxon>
        <taxon>Mycenaceae</taxon>
        <taxon>Roridomyces</taxon>
    </lineage>
</organism>
<dbReference type="EMBL" id="JARKIF010000013">
    <property type="protein sequence ID" value="KAJ7624517.1"/>
    <property type="molecule type" value="Genomic_DNA"/>
</dbReference>
<keyword evidence="2" id="KW-0479">Metal-binding</keyword>
<dbReference type="SUPFAM" id="SSF57716">
    <property type="entry name" value="Glucocorticoid receptor-like (DNA-binding domain)"/>
    <property type="match status" value="2"/>
</dbReference>
<evidence type="ECO:0000256" key="3">
    <source>
        <dbReference type="ARBA" id="ARBA00022771"/>
    </source>
</evidence>
<gene>
    <name evidence="9" type="ORF">FB45DRAFT_84060</name>
</gene>
<dbReference type="PRINTS" id="PR00619">
    <property type="entry name" value="GATAZNFINGER"/>
</dbReference>
<dbReference type="GO" id="GO:0000978">
    <property type="term" value="F:RNA polymerase II cis-regulatory region sequence-specific DNA binding"/>
    <property type="evidence" value="ECO:0007669"/>
    <property type="project" value="TreeGrafter"/>
</dbReference>
<feature type="region of interest" description="Disordered" evidence="7">
    <location>
        <begin position="19"/>
        <end position="76"/>
    </location>
</feature>
<keyword evidence="5" id="KW-0539">Nucleus</keyword>
<dbReference type="AlphaFoldDB" id="A0AAD7FK16"/>
<dbReference type="Pfam" id="PF00320">
    <property type="entry name" value="GATA"/>
    <property type="match status" value="2"/>
</dbReference>
<keyword evidence="3 6" id="KW-0863">Zinc-finger</keyword>
<dbReference type="GO" id="GO:0008270">
    <property type="term" value="F:zinc ion binding"/>
    <property type="evidence" value="ECO:0007669"/>
    <property type="project" value="UniProtKB-KW"/>
</dbReference>
<evidence type="ECO:0000313" key="9">
    <source>
        <dbReference type="EMBL" id="KAJ7624517.1"/>
    </source>
</evidence>
<accession>A0AAD7FK16</accession>
<dbReference type="InterPro" id="IPR013088">
    <property type="entry name" value="Znf_NHR/GATA"/>
</dbReference>
<evidence type="ECO:0000256" key="7">
    <source>
        <dbReference type="SAM" id="MobiDB-lite"/>
    </source>
</evidence>
<dbReference type="GO" id="GO:0045944">
    <property type="term" value="P:positive regulation of transcription by RNA polymerase II"/>
    <property type="evidence" value="ECO:0007669"/>
    <property type="project" value="TreeGrafter"/>
</dbReference>
<dbReference type="Gene3D" id="3.30.50.10">
    <property type="entry name" value="Erythroid Transcription Factor GATA-1, subunit A"/>
    <property type="match status" value="2"/>
</dbReference>
<evidence type="ECO:0000256" key="6">
    <source>
        <dbReference type="PROSITE-ProRule" id="PRU00094"/>
    </source>
</evidence>
<evidence type="ECO:0000256" key="1">
    <source>
        <dbReference type="ARBA" id="ARBA00004123"/>
    </source>
</evidence>
<evidence type="ECO:0000256" key="2">
    <source>
        <dbReference type="ARBA" id="ARBA00022723"/>
    </source>
</evidence>
<dbReference type="PROSITE" id="PS00344">
    <property type="entry name" value="GATA_ZN_FINGER_1"/>
    <property type="match status" value="1"/>
</dbReference>